<dbReference type="PIRSF" id="PIRSF037227">
    <property type="entry name" value="Aminobenzoyl-glu_utiliz_pB"/>
    <property type="match status" value="1"/>
</dbReference>
<keyword evidence="1" id="KW-0378">Hydrolase</keyword>
<dbReference type="SUPFAM" id="SSF55031">
    <property type="entry name" value="Bacterial exopeptidase dimerisation domain"/>
    <property type="match status" value="1"/>
</dbReference>
<organism evidence="3 6">
    <name type="scientific">Aliirhizobium cellulosilyticum</name>
    <dbReference type="NCBI Taxonomy" id="393664"/>
    <lineage>
        <taxon>Bacteria</taxon>
        <taxon>Pseudomonadati</taxon>
        <taxon>Pseudomonadota</taxon>
        <taxon>Alphaproteobacteria</taxon>
        <taxon>Hyphomicrobiales</taxon>
        <taxon>Rhizobiaceae</taxon>
        <taxon>Aliirhizobium</taxon>
    </lineage>
</organism>
<dbReference type="PANTHER" id="PTHR30575:SF0">
    <property type="entry name" value="XAA-ARG DIPEPTIDASE"/>
    <property type="match status" value="1"/>
</dbReference>
<evidence type="ECO:0000313" key="3">
    <source>
        <dbReference type="EMBL" id="MBB4413237.1"/>
    </source>
</evidence>
<dbReference type="EMBL" id="JACIGW010000004">
    <property type="protein sequence ID" value="MBB4350058.1"/>
    <property type="molecule type" value="Genomic_DNA"/>
</dbReference>
<dbReference type="InterPro" id="IPR017439">
    <property type="entry name" value="Amidohydrolase"/>
</dbReference>
<proteinExistence type="predicted"/>
<evidence type="ECO:0000313" key="6">
    <source>
        <dbReference type="Proteomes" id="UP000524535"/>
    </source>
</evidence>
<dbReference type="InterPro" id="IPR002933">
    <property type="entry name" value="Peptidase_M20"/>
</dbReference>
<dbReference type="Pfam" id="PF01546">
    <property type="entry name" value="Peptidase_M20"/>
    <property type="match status" value="1"/>
</dbReference>
<dbReference type="Proteomes" id="UP000576087">
    <property type="component" value="Unassembled WGS sequence"/>
</dbReference>
<name>A0A7W6TGW1_9HYPH</name>
<dbReference type="SUPFAM" id="SSF53187">
    <property type="entry name" value="Zn-dependent exopeptidases"/>
    <property type="match status" value="1"/>
</dbReference>
<sequence>MNRDAVTSIANAIEEMKPEFSELSDRIWDFAELKFEERRSSDMLAKALEKNGFAVRRGVAGMDTAFIGEFGSGKPVIALLGEFDALAGMSQAADVAEPKPIVSGATGHGCGHNLLGVGSLMAAIALARHMKDNNLAGTVRYYGCPGEEGGSGKTFMVRAGLFDDVDTALTWHPAPFNGVRSTNNLAVLEYFYRFKGLAAHASNAAHLGRSALDAVELMNVGVNFLREHMPQDCRVHYAITDTGGRAANVVQAQAEVVYLVRAPEMSQALDLAKRVDKVARGAAMMTETDVEIVFDTASTNLLPNITLETAMHDNMVALGPIAFDETDLAFAKSIQDTFTDEAIRSSIRLYQIKGDVFSNAKVDGSTPLHLGLRDFEGSSHFRAGSTDVGDVSWVTPTAQCWTPTWAIGTNPHTWQVVAQGKSAGAHKAMAHAAKTLAATGLSLMTSPELLEAAKAEWTEKTDGRKYVCPIPDNVMPATHSSV</sequence>
<dbReference type="Proteomes" id="UP000524535">
    <property type="component" value="Unassembled WGS sequence"/>
</dbReference>
<protein>
    <submittedName>
        <fullName evidence="3">Aminobenzoyl-glutamate utilization protein B</fullName>
    </submittedName>
</protein>
<dbReference type="RefSeq" id="WP_148146893.1">
    <property type="nucleotide sequence ID" value="NZ_JACIGW010000004.1"/>
</dbReference>
<evidence type="ECO:0000256" key="1">
    <source>
        <dbReference type="ARBA" id="ARBA00022801"/>
    </source>
</evidence>
<evidence type="ECO:0000313" key="7">
    <source>
        <dbReference type="Proteomes" id="UP000576087"/>
    </source>
</evidence>
<dbReference type="PANTHER" id="PTHR30575">
    <property type="entry name" value="PEPTIDASE M20"/>
    <property type="match status" value="1"/>
</dbReference>
<dbReference type="InterPro" id="IPR017145">
    <property type="entry name" value="Aminobenzoyl-glu_utiliz_pB"/>
</dbReference>
<dbReference type="InterPro" id="IPR052030">
    <property type="entry name" value="Peptidase_M20/M20A_hydrolases"/>
</dbReference>
<evidence type="ECO:0000313" key="4">
    <source>
        <dbReference type="EMBL" id="MBB4447825.1"/>
    </source>
</evidence>
<dbReference type="NCBIfam" id="TIGR01891">
    <property type="entry name" value="amidohydrolases"/>
    <property type="match status" value="1"/>
</dbReference>
<dbReference type="AlphaFoldDB" id="A0A7W6TGW1"/>
<dbReference type="GO" id="GO:0005737">
    <property type="term" value="C:cytoplasm"/>
    <property type="evidence" value="ECO:0007669"/>
    <property type="project" value="TreeGrafter"/>
</dbReference>
<dbReference type="EMBL" id="JACIHM010000005">
    <property type="protein sequence ID" value="MBB4447825.1"/>
    <property type="molecule type" value="Genomic_DNA"/>
</dbReference>
<comment type="caution">
    <text evidence="3">The sequence shown here is derived from an EMBL/GenBank/DDBJ whole genome shotgun (WGS) entry which is preliminary data.</text>
</comment>
<evidence type="ECO:0000313" key="2">
    <source>
        <dbReference type="EMBL" id="MBB4350058.1"/>
    </source>
</evidence>
<reference evidence="5 6" key="1">
    <citation type="submission" date="2020-08" db="EMBL/GenBank/DDBJ databases">
        <title>Genomic Encyclopedia of Type Strains, Phase IV (KMG-V): Genome sequencing to study the core and pangenomes of soil and plant-associated prokaryotes.</title>
        <authorList>
            <person name="Whitman W."/>
        </authorList>
    </citation>
    <scope>NUCLEOTIDE SEQUENCE [LARGE SCALE GENOMIC DNA]</scope>
    <source>
        <strain evidence="3 6">SEMIA 444</strain>
        <strain evidence="2 5">SEMIA 448</strain>
        <strain evidence="4 7">SEMIA 452</strain>
    </source>
</reference>
<accession>A0A7W6TGW1</accession>
<evidence type="ECO:0000313" key="5">
    <source>
        <dbReference type="Proteomes" id="UP000520770"/>
    </source>
</evidence>
<dbReference type="GO" id="GO:0071713">
    <property type="term" value="F:para-aminobenzoyl-glutamate hydrolase activity"/>
    <property type="evidence" value="ECO:0007669"/>
    <property type="project" value="TreeGrafter"/>
</dbReference>
<dbReference type="GO" id="GO:0016805">
    <property type="term" value="F:dipeptidase activity"/>
    <property type="evidence" value="ECO:0007669"/>
    <property type="project" value="TreeGrafter"/>
</dbReference>
<dbReference type="Gene3D" id="3.40.630.10">
    <property type="entry name" value="Zn peptidases"/>
    <property type="match status" value="2"/>
</dbReference>
<dbReference type="Proteomes" id="UP000520770">
    <property type="component" value="Unassembled WGS sequence"/>
</dbReference>
<dbReference type="EMBL" id="JACIGY010000005">
    <property type="protein sequence ID" value="MBB4413237.1"/>
    <property type="molecule type" value="Genomic_DNA"/>
</dbReference>
<dbReference type="InterPro" id="IPR036264">
    <property type="entry name" value="Bact_exopeptidase_dim_dom"/>
</dbReference>
<gene>
    <name evidence="3" type="ORF">GGE31_003763</name>
    <name evidence="2" type="ORF">GGE33_003821</name>
    <name evidence="4" type="ORF">GGE35_003660</name>
</gene>
<keyword evidence="6" id="KW-1185">Reference proteome</keyword>
<dbReference type="CDD" id="cd05673">
    <property type="entry name" value="M20_Acy1L2_AbgB"/>
    <property type="match status" value="1"/>
</dbReference>
<dbReference type="FunFam" id="3.30.70.360:FF:000004">
    <property type="entry name" value="Peptidase M20 domain-containing protein 2"/>
    <property type="match status" value="1"/>
</dbReference>
<dbReference type="GO" id="GO:0046657">
    <property type="term" value="P:folic acid catabolic process"/>
    <property type="evidence" value="ECO:0007669"/>
    <property type="project" value="TreeGrafter"/>
</dbReference>